<proteinExistence type="predicted"/>
<dbReference type="GeneID" id="59348211"/>
<comment type="caution">
    <text evidence="1">The sequence shown here is derived from an EMBL/GenBank/DDBJ whole genome shotgun (WGS) entry which is preliminary data.</text>
</comment>
<evidence type="ECO:0000313" key="1">
    <source>
        <dbReference type="EMBL" id="KAF7296748.1"/>
    </source>
</evidence>
<reference evidence="1" key="1">
    <citation type="submission" date="2020-05" db="EMBL/GenBank/DDBJ databases">
        <title>Mycena genomes resolve the evolution of fungal bioluminescence.</title>
        <authorList>
            <person name="Tsai I.J."/>
        </authorList>
    </citation>
    <scope>NUCLEOTIDE SEQUENCE</scope>
    <source>
        <strain evidence="1">171206Taipei</strain>
    </source>
</reference>
<name>A0A8H6W065_9AGAR</name>
<keyword evidence="2" id="KW-1185">Reference proteome</keyword>
<sequence length="84" mass="9013">MFLDGAVARETLSSFPEISSLTPPNPQTALPQISLTIVMLLESNVLDEEYLGRLWALAVEGNVIECSISESSRFGLSAEVAALC</sequence>
<organism evidence="1 2">
    <name type="scientific">Mycena indigotica</name>
    <dbReference type="NCBI Taxonomy" id="2126181"/>
    <lineage>
        <taxon>Eukaryota</taxon>
        <taxon>Fungi</taxon>
        <taxon>Dikarya</taxon>
        <taxon>Basidiomycota</taxon>
        <taxon>Agaricomycotina</taxon>
        <taxon>Agaricomycetes</taxon>
        <taxon>Agaricomycetidae</taxon>
        <taxon>Agaricales</taxon>
        <taxon>Marasmiineae</taxon>
        <taxon>Mycenaceae</taxon>
        <taxon>Mycena</taxon>
    </lineage>
</organism>
<dbReference type="AlphaFoldDB" id="A0A8H6W065"/>
<evidence type="ECO:0000313" key="2">
    <source>
        <dbReference type="Proteomes" id="UP000636479"/>
    </source>
</evidence>
<dbReference type="EMBL" id="JACAZF010000008">
    <property type="protein sequence ID" value="KAF7296748.1"/>
    <property type="molecule type" value="Genomic_DNA"/>
</dbReference>
<dbReference type="Proteomes" id="UP000636479">
    <property type="component" value="Unassembled WGS sequence"/>
</dbReference>
<dbReference type="RefSeq" id="XP_037217107.1">
    <property type="nucleotide sequence ID" value="XM_037365695.1"/>
</dbReference>
<protein>
    <submittedName>
        <fullName evidence="1">Uncharacterized protein</fullName>
    </submittedName>
</protein>
<gene>
    <name evidence="1" type="ORF">MIND_00905400</name>
</gene>
<accession>A0A8H6W065</accession>